<dbReference type="PRINTS" id="PR00420">
    <property type="entry name" value="RNGMNOXGNASE"/>
</dbReference>
<dbReference type="PANTHER" id="PTHR16128">
    <property type="entry name" value="FAD/NAD(P)-BINDING OXIDOREDUCTASE FAMILY PROTEIN"/>
    <property type="match status" value="1"/>
</dbReference>
<evidence type="ECO:0000313" key="3">
    <source>
        <dbReference type="Proteomes" id="UP000434639"/>
    </source>
</evidence>
<dbReference type="PANTHER" id="PTHR16128:SF5">
    <property type="entry name" value="FAD_NAD(P)-BINDING OXIDOREDUCTASE FAMILY PROTEIN"/>
    <property type="match status" value="1"/>
</dbReference>
<gene>
    <name evidence="2" type="ORF">GKZ89_09265</name>
</gene>
<dbReference type="Gene3D" id="3.90.660.10">
    <property type="match status" value="1"/>
</dbReference>
<dbReference type="OrthoDB" id="5792777at2"/>
<proteinExistence type="predicted"/>
<sequence length="324" mass="35094">MLMVKVAIVGAGLSGLAAAGVLKEHGIEAVLLDKGRSPGGRLATRRIEDGRADHGAQFFTVRTSELREAAGKWLEKGWIKEWYADPHPRYIGTEGMNSLAKRLAENFDVRVNSRVVKVKEKGTGFAVQLDSGETVEAEAVLLTMPAPQTLELLNASGIEEDSGLSAIQFNPCFAALAVLTEPLKLENGHLDRGLPENVERIAEQSAKGISKEPIAVVYMKGEWSKEHFEEEEAAVLSAILHSAEKVIPENKVKAVQLKRWRYAEAAELVNRPFLSIGESGLLLAAGDAFLRTDDPAGRSRFESAYLSGLAAGEELALKLKNAAK</sequence>
<dbReference type="Pfam" id="PF13450">
    <property type="entry name" value="NAD_binding_8"/>
    <property type="match status" value="1"/>
</dbReference>
<comment type="caution">
    <text evidence="2">The sequence shown here is derived from an EMBL/GenBank/DDBJ whole genome shotgun (WGS) entry which is preliminary data.</text>
</comment>
<dbReference type="SUPFAM" id="SSF51905">
    <property type="entry name" value="FAD/NAD(P)-binding domain"/>
    <property type="match status" value="1"/>
</dbReference>
<evidence type="ECO:0000313" key="2">
    <source>
        <dbReference type="EMBL" id="MTH53591.1"/>
    </source>
</evidence>
<evidence type="ECO:0000259" key="1">
    <source>
        <dbReference type="Pfam" id="PF01593"/>
    </source>
</evidence>
<protein>
    <submittedName>
        <fullName evidence="2">NAD(P)-binding protein</fullName>
    </submittedName>
</protein>
<dbReference type="InterPro" id="IPR036188">
    <property type="entry name" value="FAD/NAD-bd_sf"/>
</dbReference>
<feature type="domain" description="Amine oxidase" evidence="1">
    <location>
        <begin position="90"/>
        <end position="261"/>
    </location>
</feature>
<organism evidence="2 3">
    <name type="scientific">Metabacillus mangrovi</name>
    <dbReference type="NCBI Taxonomy" id="1491830"/>
    <lineage>
        <taxon>Bacteria</taxon>
        <taxon>Bacillati</taxon>
        <taxon>Bacillota</taxon>
        <taxon>Bacilli</taxon>
        <taxon>Bacillales</taxon>
        <taxon>Bacillaceae</taxon>
        <taxon>Metabacillus</taxon>
    </lineage>
</organism>
<dbReference type="Gene3D" id="3.50.50.60">
    <property type="entry name" value="FAD/NAD(P)-binding domain"/>
    <property type="match status" value="1"/>
</dbReference>
<name>A0A7X2S5I8_9BACI</name>
<accession>A0A7X2S5I8</accession>
<keyword evidence="3" id="KW-1185">Reference proteome</keyword>
<dbReference type="Proteomes" id="UP000434639">
    <property type="component" value="Unassembled WGS sequence"/>
</dbReference>
<dbReference type="InterPro" id="IPR002937">
    <property type="entry name" value="Amino_oxidase"/>
</dbReference>
<dbReference type="AlphaFoldDB" id="A0A7X2S5I8"/>
<dbReference type="Pfam" id="PF01593">
    <property type="entry name" value="Amino_oxidase"/>
    <property type="match status" value="1"/>
</dbReference>
<dbReference type="GO" id="GO:0016491">
    <property type="term" value="F:oxidoreductase activity"/>
    <property type="evidence" value="ECO:0007669"/>
    <property type="project" value="InterPro"/>
</dbReference>
<reference evidence="2 3" key="1">
    <citation type="journal article" date="2017" name="Int. J. Syst. Evol. Microbiol.">
        <title>Bacillus mangrovi sp. nov., isolated from a sediment sample from a mangrove forest.</title>
        <authorList>
            <person name="Gupta V."/>
            <person name="Singh P.K."/>
            <person name="Korpole S."/>
            <person name="Tanuku N.R.S."/>
            <person name="Pinnaka A.K."/>
        </authorList>
    </citation>
    <scope>NUCLEOTIDE SEQUENCE [LARGE SCALE GENOMIC DNA]</scope>
    <source>
        <strain evidence="2 3">KCTC 33872</strain>
    </source>
</reference>
<dbReference type="EMBL" id="WMIB01000007">
    <property type="protein sequence ID" value="MTH53591.1"/>
    <property type="molecule type" value="Genomic_DNA"/>
</dbReference>